<sequence>MVTEQSWRTEEYKGMDVHVTALPHDRSRSKWDYTVRVTDPGTDSSAIGALATGSGDDADFLTEEEAVEAGFAKGYVLVDRLKS</sequence>
<evidence type="ECO:0000313" key="2">
    <source>
        <dbReference type="Proteomes" id="UP001225596"/>
    </source>
</evidence>
<dbReference type="EMBL" id="JAUYVH010000003">
    <property type="protein sequence ID" value="MDQ9170353.1"/>
    <property type="molecule type" value="Genomic_DNA"/>
</dbReference>
<keyword evidence="2" id="KW-1185">Reference proteome</keyword>
<reference evidence="1 2" key="1">
    <citation type="submission" date="2023-08" db="EMBL/GenBank/DDBJ databases">
        <title>Oxalobacteraceae gen .nov., isolated from river sludge outside the plant.</title>
        <authorList>
            <person name="Zhao S.Y."/>
        </authorList>
    </citation>
    <scope>NUCLEOTIDE SEQUENCE [LARGE SCALE GENOMIC DNA]</scope>
    <source>
        <strain evidence="1 2">R-40</strain>
    </source>
</reference>
<evidence type="ECO:0000313" key="1">
    <source>
        <dbReference type="EMBL" id="MDQ9170353.1"/>
    </source>
</evidence>
<gene>
    <name evidence="1" type="ORF">Q8A64_07995</name>
</gene>
<comment type="caution">
    <text evidence="1">The sequence shown here is derived from an EMBL/GenBank/DDBJ whole genome shotgun (WGS) entry which is preliminary data.</text>
</comment>
<dbReference type="Proteomes" id="UP001225596">
    <property type="component" value="Unassembled WGS sequence"/>
</dbReference>
<protein>
    <submittedName>
        <fullName evidence="1">Uncharacterized protein</fullName>
    </submittedName>
</protein>
<organism evidence="1 2">
    <name type="scientific">Keguizhuia sedimenti</name>
    <dbReference type="NCBI Taxonomy" id="3064264"/>
    <lineage>
        <taxon>Bacteria</taxon>
        <taxon>Pseudomonadati</taxon>
        <taxon>Pseudomonadota</taxon>
        <taxon>Betaproteobacteria</taxon>
        <taxon>Burkholderiales</taxon>
        <taxon>Oxalobacteraceae</taxon>
        <taxon>Keguizhuia</taxon>
    </lineage>
</organism>
<name>A0ABU1BMY6_9BURK</name>
<proteinExistence type="predicted"/>
<accession>A0ABU1BMY6</accession>
<dbReference type="RefSeq" id="WP_338436274.1">
    <property type="nucleotide sequence ID" value="NZ_JAUYVH010000003.1"/>
</dbReference>